<dbReference type="Proteomes" id="UP000279833">
    <property type="component" value="Unassembled WGS sequence"/>
</dbReference>
<gene>
    <name evidence="1" type="ORF">SCUD_LOCUS5531</name>
</gene>
<proteinExistence type="predicted"/>
<name>A0A183JS42_9TREM</name>
<protein>
    <submittedName>
        <fullName evidence="3">Glyco_hydro_36C domain-containing protein</fullName>
    </submittedName>
</protein>
<reference evidence="1 2" key="2">
    <citation type="submission" date="2018-11" db="EMBL/GenBank/DDBJ databases">
        <authorList>
            <consortium name="Pathogen Informatics"/>
        </authorList>
    </citation>
    <scope>NUCLEOTIDE SEQUENCE [LARGE SCALE GENOMIC DNA]</scope>
    <source>
        <strain evidence="1">Dakar</strain>
        <strain evidence="2">Dakar, Senegal</strain>
    </source>
</reference>
<evidence type="ECO:0000313" key="1">
    <source>
        <dbReference type="EMBL" id="VDO96446.1"/>
    </source>
</evidence>
<accession>A0A183JS42</accession>
<dbReference type="WBParaSite" id="SCUD_0000553101-mRNA-1">
    <property type="protein sequence ID" value="SCUD_0000553101-mRNA-1"/>
    <property type="gene ID" value="SCUD_0000553101"/>
</dbReference>
<evidence type="ECO:0000313" key="3">
    <source>
        <dbReference type="WBParaSite" id="SCUD_0000553101-mRNA-1"/>
    </source>
</evidence>
<dbReference type="AlphaFoldDB" id="A0A183JS42"/>
<evidence type="ECO:0000313" key="2">
    <source>
        <dbReference type="Proteomes" id="UP000279833"/>
    </source>
</evidence>
<keyword evidence="2" id="KW-1185">Reference proteome</keyword>
<dbReference type="EMBL" id="UZAK01009264">
    <property type="protein sequence ID" value="VDO96446.1"/>
    <property type="molecule type" value="Genomic_DNA"/>
</dbReference>
<reference evidence="3" key="1">
    <citation type="submission" date="2016-06" db="UniProtKB">
        <authorList>
            <consortium name="WormBaseParasite"/>
        </authorList>
    </citation>
    <scope>IDENTIFICATION</scope>
</reference>
<organism evidence="3">
    <name type="scientific">Schistosoma curassoni</name>
    <dbReference type="NCBI Taxonomy" id="6186"/>
    <lineage>
        <taxon>Eukaryota</taxon>
        <taxon>Metazoa</taxon>
        <taxon>Spiralia</taxon>
        <taxon>Lophotrochozoa</taxon>
        <taxon>Platyhelminthes</taxon>
        <taxon>Trematoda</taxon>
        <taxon>Digenea</taxon>
        <taxon>Strigeidida</taxon>
        <taxon>Schistosomatoidea</taxon>
        <taxon>Schistosomatidae</taxon>
        <taxon>Schistosoma</taxon>
    </lineage>
</organism>
<sequence length="57" mass="6568">MTFPNGEYTLRTDDSFRRQIQSIHYQGHSITETLSVNMTLTFPLGPIHVVYLGVTKR</sequence>